<protein>
    <submittedName>
        <fullName evidence="3">Protein ENHANCED DISEASE RESISTANCE 2-like</fullName>
    </submittedName>
</protein>
<gene>
    <name evidence="3" type="ORF">Sango_2851000</name>
</gene>
<feature type="region of interest" description="Disordered" evidence="1">
    <location>
        <begin position="450"/>
        <end position="469"/>
    </location>
</feature>
<dbReference type="PANTHER" id="PTHR12136:SF47">
    <property type="entry name" value="ENHANCED DISEASE RESISTANCE PROTEIN (DUF1336)"/>
    <property type="match status" value="1"/>
</dbReference>
<name>A0AAE1T729_9LAMI</name>
<dbReference type="InterPro" id="IPR009769">
    <property type="entry name" value="EDR2_C"/>
</dbReference>
<evidence type="ECO:0000313" key="3">
    <source>
        <dbReference type="EMBL" id="KAK4382651.1"/>
    </source>
</evidence>
<evidence type="ECO:0000313" key="4">
    <source>
        <dbReference type="Proteomes" id="UP001289374"/>
    </source>
</evidence>
<keyword evidence="4" id="KW-1185">Reference proteome</keyword>
<sequence length="768" mass="85790">MASGPVLKKVASEGASSESATSESGSEDRLRPSSNSVKTDAHGTSIRSNSSDGERFEYSGWVYHVGVNSIGHEYCHFRFLRIRGRYVEMYKRDPSEHPGIKPIRRGVIGHTLMVEELGRRKDVYVLRFYNRLDETKKGDVRVGTPCRSANLFIDEKSFDCCKIACNTAGDARKWMEAFDHAKQQAEYELSRGGSVRNKLNMEDEINLEGHRPRVRAISTYMLVREIDFPDQMLGIALGPEVLLRKASSLGTDGRLDAYFDADGGDVVEAHEWKCVRTVNVVACKVGTEEEEIHKDKFKVNGVVMGTTRKEVDENPAVAVEMGEFRQKILKIVNCSELRIMNSSFFLVSDKGVLVKAVGVVDASADTVFEVVLNPDRHRRYEWDTLTGDLELVDSVNGHFDVVYGTFDPRYFTCDTLESHNSHSSCKAEAAFTQIKMIHIEKLHERMLVNRSGSREETLSSQDNGSEEDGTYSKDLCLCQLLCAYVRPNALPCSMLAFEMIAILQFPSVHKKRPPRSGYKRTKINPSTWEISNLSTSSPSNTARCLVTQTLEISPKGWFKWRNKHCQKFEKSVPYALLSQVSGLKEYIGANPALTSESSTTIIHSKVSDFSGSNSEFEDAEGADEFYDAIAGDSSSSDEDSDNEIEVNKDKKIKLKNISWAIASLALKRSSAPESNELNSNVPPISLDSSQFHGTMRKAKDESDKNCWSSPDGSGFMIRGKTYLKDNMKVKGGEPLLKLIAVDWFKVEDCASKVALHPKSLVQRTAVRI</sequence>
<dbReference type="Gene3D" id="3.30.530.20">
    <property type="match status" value="1"/>
</dbReference>
<dbReference type="InterPro" id="IPR023393">
    <property type="entry name" value="START-like_dom_sf"/>
</dbReference>
<dbReference type="Proteomes" id="UP001289374">
    <property type="component" value="Unassembled WGS sequence"/>
</dbReference>
<evidence type="ECO:0000256" key="1">
    <source>
        <dbReference type="SAM" id="MobiDB-lite"/>
    </source>
</evidence>
<evidence type="ECO:0000259" key="2">
    <source>
        <dbReference type="Pfam" id="PF07059"/>
    </source>
</evidence>
<dbReference type="SUPFAM" id="SSF55961">
    <property type="entry name" value="Bet v1-like"/>
    <property type="match status" value="1"/>
</dbReference>
<reference evidence="3" key="2">
    <citation type="journal article" date="2024" name="Plant">
        <title>Genomic evolution and insights into agronomic trait innovations of Sesamum species.</title>
        <authorList>
            <person name="Miao H."/>
            <person name="Wang L."/>
            <person name="Qu L."/>
            <person name="Liu H."/>
            <person name="Sun Y."/>
            <person name="Le M."/>
            <person name="Wang Q."/>
            <person name="Wei S."/>
            <person name="Zheng Y."/>
            <person name="Lin W."/>
            <person name="Duan Y."/>
            <person name="Cao H."/>
            <person name="Xiong S."/>
            <person name="Wang X."/>
            <person name="Wei L."/>
            <person name="Li C."/>
            <person name="Ma Q."/>
            <person name="Ju M."/>
            <person name="Zhao R."/>
            <person name="Li G."/>
            <person name="Mu C."/>
            <person name="Tian Q."/>
            <person name="Mei H."/>
            <person name="Zhang T."/>
            <person name="Gao T."/>
            <person name="Zhang H."/>
        </authorList>
    </citation>
    <scope>NUCLEOTIDE SEQUENCE</scope>
    <source>
        <strain evidence="3">K16</strain>
    </source>
</reference>
<accession>A0AAE1T729</accession>
<dbReference type="AlphaFoldDB" id="A0AAE1T729"/>
<feature type="region of interest" description="Disordered" evidence="1">
    <location>
        <begin position="1"/>
        <end position="51"/>
    </location>
</feature>
<reference evidence="3" key="1">
    <citation type="submission" date="2020-06" db="EMBL/GenBank/DDBJ databases">
        <authorList>
            <person name="Li T."/>
            <person name="Hu X."/>
            <person name="Zhang T."/>
            <person name="Song X."/>
            <person name="Zhang H."/>
            <person name="Dai N."/>
            <person name="Sheng W."/>
            <person name="Hou X."/>
            <person name="Wei L."/>
        </authorList>
    </citation>
    <scope>NUCLEOTIDE SEQUENCE</scope>
    <source>
        <strain evidence="3">K16</strain>
        <tissue evidence="3">Leaf</tissue>
    </source>
</reference>
<feature type="domain" description="Protein ENHANCED DISEASE RESISTANCE 2 C-terminal" evidence="2">
    <location>
        <begin position="707"/>
        <end position="764"/>
    </location>
</feature>
<dbReference type="InterPro" id="IPR045096">
    <property type="entry name" value="EDR2-like"/>
</dbReference>
<organism evidence="3 4">
    <name type="scientific">Sesamum angolense</name>
    <dbReference type="NCBI Taxonomy" id="2727404"/>
    <lineage>
        <taxon>Eukaryota</taxon>
        <taxon>Viridiplantae</taxon>
        <taxon>Streptophyta</taxon>
        <taxon>Embryophyta</taxon>
        <taxon>Tracheophyta</taxon>
        <taxon>Spermatophyta</taxon>
        <taxon>Magnoliopsida</taxon>
        <taxon>eudicotyledons</taxon>
        <taxon>Gunneridae</taxon>
        <taxon>Pentapetalae</taxon>
        <taxon>asterids</taxon>
        <taxon>lamiids</taxon>
        <taxon>Lamiales</taxon>
        <taxon>Pedaliaceae</taxon>
        <taxon>Sesamum</taxon>
    </lineage>
</organism>
<dbReference type="Pfam" id="PF07059">
    <property type="entry name" value="EDR2_C"/>
    <property type="match status" value="1"/>
</dbReference>
<dbReference type="PANTHER" id="PTHR12136">
    <property type="entry name" value="ENHANCED DISEASE RESISTANCE-RELATED"/>
    <property type="match status" value="1"/>
</dbReference>
<comment type="caution">
    <text evidence="3">The sequence shown here is derived from an EMBL/GenBank/DDBJ whole genome shotgun (WGS) entry which is preliminary data.</text>
</comment>
<proteinExistence type="predicted"/>
<feature type="compositionally biased region" description="Low complexity" evidence="1">
    <location>
        <begin position="12"/>
        <end position="24"/>
    </location>
</feature>
<dbReference type="EMBL" id="JACGWL010000662">
    <property type="protein sequence ID" value="KAK4382651.1"/>
    <property type="molecule type" value="Genomic_DNA"/>
</dbReference>